<dbReference type="GO" id="GO:0016779">
    <property type="term" value="F:nucleotidyltransferase activity"/>
    <property type="evidence" value="ECO:0007669"/>
    <property type="project" value="InterPro"/>
</dbReference>
<dbReference type="AlphaFoldDB" id="A0A2W0CAI3"/>
<keyword evidence="1" id="KW-0051">Antiviral defense</keyword>
<dbReference type="EMBL" id="PRLG01000022">
    <property type="protein sequence ID" value="PYY27142.1"/>
    <property type="molecule type" value="Genomic_DNA"/>
</dbReference>
<sequence>MKLSNHFKQLLGDISLNPARVDRIDSAYETWNSILENDDEIKEKYLDFFLQGSYATKTSIRPQKQGEEFDVDVVLKLDLADDITPKDALDWLVKRMKTNESYKDKIKARDRCVRINYAGDFHMDIVLAKTSDNDHILIPSKKEGEWKKTNPEGFQEWCRDVHYDHNEQFRKITKLLRYWRDHKVGKQTAPKSILLTTLIGNSMVGKNSVAESLLETIKQILIDIDSYIQLDDTVFIENPSLTEENLARDWDKEKLEKFKKKLSTLKDDVQDAYDESNKAESIKKWQAIFDKFPTELNEASAMSTRINAGAVLVNTSGLLNTEEGINSPKHRFFGVNNQ</sequence>
<dbReference type="InterPro" id="IPR006116">
    <property type="entry name" value="NT_2-5OAS_ClassI-CCAase"/>
</dbReference>
<accession>A0A2W0CAI3</accession>
<name>A0A2W0CAI3_9BACL</name>
<protein>
    <recommendedName>
        <fullName evidence="4">Nucleotidyltransferase</fullName>
    </recommendedName>
</protein>
<evidence type="ECO:0008006" key="4">
    <source>
        <dbReference type="Google" id="ProtNLM"/>
    </source>
</evidence>
<dbReference type="RefSeq" id="WP_110821617.1">
    <property type="nucleotide sequence ID" value="NZ_PRLG01000022.1"/>
</dbReference>
<dbReference type="GO" id="GO:0051607">
    <property type="term" value="P:defense response to virus"/>
    <property type="evidence" value="ECO:0007669"/>
    <property type="project" value="UniProtKB-KW"/>
</dbReference>
<gene>
    <name evidence="2" type="ORF">PIL02S_04636</name>
</gene>
<evidence type="ECO:0000313" key="2">
    <source>
        <dbReference type="EMBL" id="PYY27142.1"/>
    </source>
</evidence>
<organism evidence="2 3">
    <name type="scientific">Paenibacillus illinoisensis</name>
    <dbReference type="NCBI Taxonomy" id="59845"/>
    <lineage>
        <taxon>Bacteria</taxon>
        <taxon>Bacillati</taxon>
        <taxon>Bacillota</taxon>
        <taxon>Bacilli</taxon>
        <taxon>Bacillales</taxon>
        <taxon>Paenibacillaceae</taxon>
        <taxon>Paenibacillus</taxon>
    </lineage>
</organism>
<dbReference type="Proteomes" id="UP000247459">
    <property type="component" value="Unassembled WGS sequence"/>
</dbReference>
<dbReference type="OrthoDB" id="7572058at2"/>
<dbReference type="Pfam" id="PF18144">
    <property type="entry name" value="SMODS"/>
    <property type="match status" value="1"/>
</dbReference>
<dbReference type="InterPro" id="IPR043519">
    <property type="entry name" value="NT_sf"/>
</dbReference>
<reference evidence="2 3" key="1">
    <citation type="submission" date="2018-01" db="EMBL/GenBank/DDBJ databases">
        <title>Genome sequence of the PGP bacterium Paenibacillus illinoisensis E3.</title>
        <authorList>
            <person name="Rolli E."/>
            <person name="Marasco R."/>
            <person name="Bessem C."/>
            <person name="Michoud G."/>
            <person name="Gaiarsa S."/>
            <person name="Borin S."/>
            <person name="Daffonchio D."/>
        </authorList>
    </citation>
    <scope>NUCLEOTIDE SEQUENCE [LARGE SCALE GENOMIC DNA]</scope>
    <source>
        <strain evidence="2 3">E3</strain>
    </source>
</reference>
<comment type="caution">
    <text evidence="2">The sequence shown here is derived from an EMBL/GenBank/DDBJ whole genome shotgun (WGS) entry which is preliminary data.</text>
</comment>
<evidence type="ECO:0000256" key="1">
    <source>
        <dbReference type="ARBA" id="ARBA00023118"/>
    </source>
</evidence>
<dbReference type="Gene3D" id="3.30.460.10">
    <property type="entry name" value="Beta Polymerase, domain 2"/>
    <property type="match status" value="1"/>
</dbReference>
<proteinExistence type="predicted"/>
<evidence type="ECO:0000313" key="3">
    <source>
        <dbReference type="Proteomes" id="UP000247459"/>
    </source>
</evidence>
<dbReference type="CDD" id="cd05400">
    <property type="entry name" value="NT_2-5OAS_ClassI-CCAase"/>
    <property type="match status" value="1"/>
</dbReference>